<evidence type="ECO:0008006" key="4">
    <source>
        <dbReference type="Google" id="ProtNLM"/>
    </source>
</evidence>
<feature type="transmembrane region" description="Helical" evidence="1">
    <location>
        <begin position="113"/>
        <end position="143"/>
    </location>
</feature>
<sequence length="171" mass="19208">MSNATSSFGEMLEGVQQSIFDLAKNGPVPETLRENIDAFLTAINWREPLLRGILAMHVLLWTTFVLSRKIFSLQCGLFLVIIALVAAAEPLNTLGRKRWREFASQDYFDRQGVFAASVYCTPLLVLLIIMMINFVHISANLLVDLKKMQLGGRRGGVQENQKEESPRPAQD</sequence>
<keyword evidence="1" id="KW-0472">Membrane</keyword>
<accession>A0AAD7UCZ1</accession>
<evidence type="ECO:0000256" key="1">
    <source>
        <dbReference type="SAM" id="Phobius"/>
    </source>
</evidence>
<organism evidence="2 3">
    <name type="scientific">Chrysophaeum taylorii</name>
    <dbReference type="NCBI Taxonomy" id="2483200"/>
    <lineage>
        <taxon>Eukaryota</taxon>
        <taxon>Sar</taxon>
        <taxon>Stramenopiles</taxon>
        <taxon>Ochrophyta</taxon>
        <taxon>Pelagophyceae</taxon>
        <taxon>Pelagomonadales</taxon>
        <taxon>Pelagomonadaceae</taxon>
        <taxon>Chrysophaeum</taxon>
    </lineage>
</organism>
<keyword evidence="1" id="KW-1133">Transmembrane helix</keyword>
<evidence type="ECO:0000313" key="2">
    <source>
        <dbReference type="EMBL" id="KAJ8602732.1"/>
    </source>
</evidence>
<reference evidence="2" key="1">
    <citation type="submission" date="2023-01" db="EMBL/GenBank/DDBJ databases">
        <title>Metagenome sequencing of chrysophaentin producing Chrysophaeum taylorii.</title>
        <authorList>
            <person name="Davison J."/>
            <person name="Bewley C."/>
        </authorList>
    </citation>
    <scope>NUCLEOTIDE SEQUENCE</scope>
    <source>
        <strain evidence="2">NIES-1699</strain>
    </source>
</reference>
<name>A0AAD7UCZ1_9STRA</name>
<dbReference type="Pfam" id="PF14770">
    <property type="entry name" value="TMEM18"/>
    <property type="match status" value="1"/>
</dbReference>
<evidence type="ECO:0000313" key="3">
    <source>
        <dbReference type="Proteomes" id="UP001230188"/>
    </source>
</evidence>
<proteinExistence type="predicted"/>
<feature type="transmembrane region" description="Helical" evidence="1">
    <location>
        <begin position="73"/>
        <end position="93"/>
    </location>
</feature>
<comment type="caution">
    <text evidence="2">The sequence shown here is derived from an EMBL/GenBank/DDBJ whole genome shotgun (WGS) entry which is preliminary data.</text>
</comment>
<dbReference type="AlphaFoldDB" id="A0AAD7UCZ1"/>
<dbReference type="EMBL" id="JAQMWT010000370">
    <property type="protein sequence ID" value="KAJ8602732.1"/>
    <property type="molecule type" value="Genomic_DNA"/>
</dbReference>
<keyword evidence="3" id="KW-1185">Reference proteome</keyword>
<protein>
    <recommendedName>
        <fullName evidence="4">Transmembrane protein 18</fullName>
    </recommendedName>
</protein>
<dbReference type="Proteomes" id="UP001230188">
    <property type="component" value="Unassembled WGS sequence"/>
</dbReference>
<keyword evidence="1" id="KW-0812">Transmembrane</keyword>
<gene>
    <name evidence="2" type="ORF">CTAYLR_003796</name>
</gene>
<dbReference type="InterPro" id="IPR026721">
    <property type="entry name" value="TMEM18"/>
</dbReference>